<protein>
    <submittedName>
        <fullName evidence="1">Uncharacterized protein</fullName>
    </submittedName>
</protein>
<accession>B4U4X1</accession>
<dbReference type="AlphaFoldDB" id="B4U4X1"/>
<organism evidence="1 2">
    <name type="scientific">Streptococcus equi subsp. zooepidemicus (strain MGCS10565)</name>
    <dbReference type="NCBI Taxonomy" id="552526"/>
    <lineage>
        <taxon>Bacteria</taxon>
        <taxon>Bacillati</taxon>
        <taxon>Bacillota</taxon>
        <taxon>Bacilli</taxon>
        <taxon>Lactobacillales</taxon>
        <taxon>Streptococcaceae</taxon>
        <taxon>Streptococcus</taxon>
    </lineage>
</organism>
<evidence type="ECO:0000313" key="2">
    <source>
        <dbReference type="Proteomes" id="UP000001873"/>
    </source>
</evidence>
<gene>
    <name evidence="1" type="ordered locus">Sez_1709</name>
</gene>
<evidence type="ECO:0000313" key="1">
    <source>
        <dbReference type="EMBL" id="ACG63038.1"/>
    </source>
</evidence>
<reference evidence="1 2" key="1">
    <citation type="journal article" date="2008" name="PLoS ONE">
        <title>Genome sequence of a lancefield group C Streptococcus zooepidemicus strain causing epidemic nephritis: new information about an old disease.</title>
        <authorList>
            <person name="Beres S.B."/>
            <person name="Sesso R."/>
            <person name="Pinto S.W.L."/>
            <person name="Hoe N.P."/>
            <person name="Porcella S.F."/>
            <person name="Deleo F.R."/>
            <person name="Musser J.M."/>
        </authorList>
    </citation>
    <scope>NUCLEOTIDE SEQUENCE [LARGE SCALE GENOMIC DNA]</scope>
    <source>
        <strain evidence="1 2">MGCS10565</strain>
    </source>
</reference>
<proteinExistence type="predicted"/>
<dbReference type="HOGENOM" id="CLU_3277115_0_0_9"/>
<name>B4U4X1_STREM</name>
<dbReference type="EMBL" id="CP001129">
    <property type="protein sequence ID" value="ACG63038.1"/>
    <property type="molecule type" value="Genomic_DNA"/>
</dbReference>
<dbReference type="KEGG" id="sez:Sez_1709"/>
<sequence length="41" mass="4162">MSKQKSDPLLLLLSDCGCGFSAGNGGGSGVLLGRARYESLC</sequence>
<dbReference type="Proteomes" id="UP000001873">
    <property type="component" value="Chromosome"/>
</dbReference>